<dbReference type="FunFam" id="3.20.20.80:FF:000150">
    <property type="entry name" value="Class III chitinase ChiA1"/>
    <property type="match status" value="1"/>
</dbReference>
<evidence type="ECO:0000256" key="5">
    <source>
        <dbReference type="ARBA" id="ARBA00022475"/>
    </source>
</evidence>
<dbReference type="EC" id="3.2.1.14" evidence="4"/>
<evidence type="ECO:0000256" key="6">
    <source>
        <dbReference type="ARBA" id="ARBA00022512"/>
    </source>
</evidence>
<evidence type="ECO:0000256" key="19">
    <source>
        <dbReference type="ARBA" id="ARBA00025727"/>
    </source>
</evidence>
<comment type="function">
    <text evidence="18">GPI-anchored chitinase involved in the degradation of chitin, a component of the cell walls of fungi and exoskeletal elements of some animals (including worms and arthropods). Required to reshape the cell wall at the sites where cell wall remodeling and/or cell wall maturation actively take place such as sites of conidia formation.</text>
</comment>
<keyword evidence="16 20" id="KW-0326">Glycosidase</keyword>
<dbReference type="InterPro" id="IPR045321">
    <property type="entry name" value="Cts1-like"/>
</dbReference>
<dbReference type="PROSITE" id="PS01095">
    <property type="entry name" value="GH18_1"/>
    <property type="match status" value="1"/>
</dbReference>
<feature type="non-terminal residue" evidence="22">
    <location>
        <position position="303"/>
    </location>
</feature>
<dbReference type="EMBL" id="RCNU01000004">
    <property type="protein sequence ID" value="RWQ96201.1"/>
    <property type="molecule type" value="Genomic_DNA"/>
</dbReference>
<keyword evidence="7" id="KW-0336">GPI-anchor</keyword>
<evidence type="ECO:0000256" key="16">
    <source>
        <dbReference type="ARBA" id="ARBA00023295"/>
    </source>
</evidence>
<organism evidence="22 23">
    <name type="scientific">Byssochlamys spectabilis</name>
    <name type="common">Paecilomyces variotii</name>
    <dbReference type="NCBI Taxonomy" id="264951"/>
    <lineage>
        <taxon>Eukaryota</taxon>
        <taxon>Fungi</taxon>
        <taxon>Dikarya</taxon>
        <taxon>Ascomycota</taxon>
        <taxon>Pezizomycotina</taxon>
        <taxon>Eurotiomycetes</taxon>
        <taxon>Eurotiomycetidae</taxon>
        <taxon>Eurotiales</taxon>
        <taxon>Thermoascaceae</taxon>
        <taxon>Paecilomyces</taxon>
    </lineage>
</organism>
<reference evidence="22 23" key="1">
    <citation type="journal article" date="2018" name="Front. Microbiol.">
        <title>Genomic and genetic insights into a cosmopolitan fungus, Paecilomyces variotii (Eurotiales).</title>
        <authorList>
            <person name="Urquhart A.S."/>
            <person name="Mondo S.J."/>
            <person name="Makela M.R."/>
            <person name="Hane J.K."/>
            <person name="Wiebenga A."/>
            <person name="He G."/>
            <person name="Mihaltcheva S."/>
            <person name="Pangilinan J."/>
            <person name="Lipzen A."/>
            <person name="Barry K."/>
            <person name="de Vries R.P."/>
            <person name="Grigoriev I.V."/>
            <person name="Idnurm A."/>
        </authorList>
    </citation>
    <scope>NUCLEOTIDE SEQUENCE [LARGE SCALE GENOMIC DNA]</scope>
    <source>
        <strain evidence="22 23">CBS 101075</strain>
    </source>
</reference>
<dbReference type="InterPro" id="IPR001223">
    <property type="entry name" value="Glyco_hydro18_cat"/>
</dbReference>
<evidence type="ECO:0000256" key="9">
    <source>
        <dbReference type="ARBA" id="ARBA00022729"/>
    </source>
</evidence>
<dbReference type="GO" id="GO:0008843">
    <property type="term" value="F:endochitinase activity"/>
    <property type="evidence" value="ECO:0007669"/>
    <property type="project" value="UniProtKB-EC"/>
</dbReference>
<evidence type="ECO:0000256" key="8">
    <source>
        <dbReference type="ARBA" id="ARBA00022669"/>
    </source>
</evidence>
<dbReference type="PANTHER" id="PTHR45708:SF47">
    <property type="entry name" value="ENDOCHITINASE A"/>
    <property type="match status" value="1"/>
</dbReference>
<dbReference type="InterPro" id="IPR017853">
    <property type="entry name" value="GH"/>
</dbReference>
<dbReference type="Gene3D" id="3.20.20.80">
    <property type="entry name" value="Glycosidases"/>
    <property type="match status" value="1"/>
</dbReference>
<protein>
    <recommendedName>
        <fullName evidence="4">chitinase</fullName>
        <ecNumber evidence="4">3.2.1.14</ecNumber>
    </recommendedName>
</protein>
<dbReference type="Pfam" id="PF00704">
    <property type="entry name" value="Glyco_hydro_18"/>
    <property type="match status" value="1"/>
</dbReference>
<evidence type="ECO:0000256" key="17">
    <source>
        <dbReference type="ARBA" id="ARBA00023326"/>
    </source>
</evidence>
<dbReference type="GO" id="GO:0005886">
    <property type="term" value="C:plasma membrane"/>
    <property type="evidence" value="ECO:0007669"/>
    <property type="project" value="UniProtKB-SubCell"/>
</dbReference>
<comment type="caution">
    <text evidence="22">The sequence shown here is derived from an EMBL/GenBank/DDBJ whole genome shotgun (WGS) entry which is preliminary data.</text>
</comment>
<keyword evidence="23" id="KW-1185">Reference proteome</keyword>
<evidence type="ECO:0000256" key="4">
    <source>
        <dbReference type="ARBA" id="ARBA00012729"/>
    </source>
</evidence>
<dbReference type="RefSeq" id="XP_028485846.1">
    <property type="nucleotide sequence ID" value="XM_028627632.1"/>
</dbReference>
<keyword evidence="10 20" id="KW-0378">Hydrolase</keyword>
<keyword evidence="11" id="KW-0146">Chitin degradation</keyword>
<dbReference type="PROSITE" id="PS51910">
    <property type="entry name" value="GH18_2"/>
    <property type="match status" value="1"/>
</dbReference>
<dbReference type="GeneID" id="39596909"/>
<keyword evidence="15" id="KW-0449">Lipoprotein</keyword>
<evidence type="ECO:0000256" key="2">
    <source>
        <dbReference type="ARBA" id="ARBA00004191"/>
    </source>
</evidence>
<feature type="domain" description="GH18" evidence="21">
    <location>
        <begin position="1"/>
        <end position="303"/>
    </location>
</feature>
<dbReference type="GO" id="GO:0098552">
    <property type="term" value="C:side of membrane"/>
    <property type="evidence" value="ECO:0007669"/>
    <property type="project" value="UniProtKB-KW"/>
</dbReference>
<proteinExistence type="inferred from homology"/>
<evidence type="ECO:0000313" key="22">
    <source>
        <dbReference type="EMBL" id="RWQ96201.1"/>
    </source>
</evidence>
<evidence type="ECO:0000256" key="1">
    <source>
        <dbReference type="ARBA" id="ARBA00000822"/>
    </source>
</evidence>
<keyword evidence="6" id="KW-0964">Secreted</keyword>
<feature type="non-terminal residue" evidence="22">
    <location>
        <position position="1"/>
    </location>
</feature>
<dbReference type="CDD" id="cd02877">
    <property type="entry name" value="GH18_hevamine_XipI_class_III"/>
    <property type="match status" value="1"/>
</dbReference>
<dbReference type="InterPro" id="IPR050542">
    <property type="entry name" value="Glycosyl_Hydrlase18_Chitinase"/>
</dbReference>
<evidence type="ECO:0000259" key="21">
    <source>
        <dbReference type="PROSITE" id="PS51910"/>
    </source>
</evidence>
<accession>A0A443HWS3</accession>
<keyword evidence="14" id="KW-0119">Carbohydrate metabolism</keyword>
<gene>
    <name evidence="22" type="ORF">C8Q69DRAFT_388316</name>
</gene>
<evidence type="ECO:0000313" key="23">
    <source>
        <dbReference type="Proteomes" id="UP000283841"/>
    </source>
</evidence>
<keyword evidence="8" id="KW-0147">Chitin-binding</keyword>
<dbReference type="GO" id="GO:0008061">
    <property type="term" value="F:chitin binding"/>
    <property type="evidence" value="ECO:0007669"/>
    <property type="project" value="UniProtKB-KW"/>
</dbReference>
<evidence type="ECO:0000256" key="18">
    <source>
        <dbReference type="ARBA" id="ARBA00024658"/>
    </source>
</evidence>
<dbReference type="SUPFAM" id="SSF51445">
    <property type="entry name" value="(Trans)glycosidases"/>
    <property type="match status" value="1"/>
</dbReference>
<evidence type="ECO:0000256" key="7">
    <source>
        <dbReference type="ARBA" id="ARBA00022622"/>
    </source>
</evidence>
<name>A0A443HWS3_BYSSP</name>
<keyword evidence="13" id="KW-0325">Glycoprotein</keyword>
<evidence type="ECO:0000256" key="10">
    <source>
        <dbReference type="ARBA" id="ARBA00022801"/>
    </source>
</evidence>
<evidence type="ECO:0000256" key="12">
    <source>
        <dbReference type="ARBA" id="ARBA00023136"/>
    </source>
</evidence>
<dbReference type="GO" id="GO:0005576">
    <property type="term" value="C:extracellular region"/>
    <property type="evidence" value="ECO:0007669"/>
    <property type="project" value="TreeGrafter"/>
</dbReference>
<sequence length="303" mass="32983">GQGYNQPRLSQICQETSLDIINIGFVNVFPDVGQGGWPGSNFGNQCNGQTYTNADGEATQLLSGCQQIADDIPVCQQAGKKVFISLGGAYPADGQIIDNDDSARDFADFLWGAFGPETDAWVAQNGPRPFGDAVVDGFDFDIEHNGPTGYAALARRLRDNFSEFPSKQFYLSAAPQCLSPDAQLSNAIQFASFDFIWVQFYNTDPCSARAWVDGDVTSDFTFDAWIAAIKLGGNPSAKLFIGLPADPTQAYYVSPDEVETLVEEYMGRYPENFGGIMIWEATASDENQIDGRSYAANMKSVLL</sequence>
<dbReference type="PANTHER" id="PTHR45708">
    <property type="entry name" value="ENDOCHITINASE"/>
    <property type="match status" value="1"/>
</dbReference>
<comment type="similarity">
    <text evidence="19">Belongs to the glycosyl hydrolase 18 family. Chitinase class III subfamily.</text>
</comment>
<keyword evidence="6" id="KW-0134">Cell wall</keyword>
<comment type="catalytic activity">
    <reaction evidence="1">
        <text>Random endo-hydrolysis of N-acetyl-beta-D-glucosaminide (1-&gt;4)-beta-linkages in chitin and chitodextrins.</text>
        <dbReference type="EC" id="3.2.1.14"/>
    </reaction>
</comment>
<evidence type="ECO:0000256" key="3">
    <source>
        <dbReference type="ARBA" id="ARBA00004609"/>
    </source>
</evidence>
<dbReference type="STRING" id="264951.A0A443HWS3"/>
<evidence type="ECO:0000256" key="20">
    <source>
        <dbReference type="RuleBase" id="RU000489"/>
    </source>
</evidence>
<dbReference type="GO" id="GO:0006032">
    <property type="term" value="P:chitin catabolic process"/>
    <property type="evidence" value="ECO:0007669"/>
    <property type="project" value="UniProtKB-KW"/>
</dbReference>
<dbReference type="GO" id="GO:0000272">
    <property type="term" value="P:polysaccharide catabolic process"/>
    <property type="evidence" value="ECO:0007669"/>
    <property type="project" value="UniProtKB-KW"/>
</dbReference>
<evidence type="ECO:0000256" key="15">
    <source>
        <dbReference type="ARBA" id="ARBA00023288"/>
    </source>
</evidence>
<dbReference type="AlphaFoldDB" id="A0A443HWS3"/>
<dbReference type="VEuPathDB" id="FungiDB:C8Q69DRAFT_388316"/>
<keyword evidence="5" id="KW-1003">Cell membrane</keyword>
<comment type="subcellular location">
    <subcellularLocation>
        <location evidence="3">Cell membrane</location>
        <topology evidence="3">Lipid-anchor</topology>
        <topology evidence="3">GPI-anchor</topology>
    </subcellularLocation>
    <subcellularLocation>
        <location evidence="2">Secreted</location>
        <location evidence="2">Cell wall</location>
    </subcellularLocation>
</comment>
<dbReference type="Proteomes" id="UP000283841">
    <property type="component" value="Unassembled WGS sequence"/>
</dbReference>
<dbReference type="InterPro" id="IPR001579">
    <property type="entry name" value="Glyco_hydro_18_chit_AS"/>
</dbReference>
<keyword evidence="17" id="KW-0624">Polysaccharide degradation</keyword>
<evidence type="ECO:0000256" key="13">
    <source>
        <dbReference type="ARBA" id="ARBA00023180"/>
    </source>
</evidence>
<evidence type="ECO:0000256" key="11">
    <source>
        <dbReference type="ARBA" id="ARBA00023024"/>
    </source>
</evidence>
<keyword evidence="12" id="KW-0472">Membrane</keyword>
<keyword evidence="9" id="KW-0732">Signal</keyword>
<evidence type="ECO:0000256" key="14">
    <source>
        <dbReference type="ARBA" id="ARBA00023277"/>
    </source>
</evidence>